<dbReference type="Gene3D" id="1.10.110.10">
    <property type="entry name" value="Plant lipid-transfer and hydrophobic proteins"/>
    <property type="match status" value="1"/>
</dbReference>
<keyword evidence="1" id="KW-0732">Signal</keyword>
<accession>A0A4Y7KG22</accession>
<evidence type="ECO:0000256" key="1">
    <source>
        <dbReference type="SAM" id="SignalP"/>
    </source>
</evidence>
<dbReference type="InterPro" id="IPR016140">
    <property type="entry name" value="Bifunc_inhib/LTP/seed_store"/>
</dbReference>
<evidence type="ECO:0000259" key="2">
    <source>
        <dbReference type="Pfam" id="PF14368"/>
    </source>
</evidence>
<proteinExistence type="predicted"/>
<evidence type="ECO:0000313" key="4">
    <source>
        <dbReference type="Proteomes" id="UP000316621"/>
    </source>
</evidence>
<gene>
    <name evidence="3" type="ORF">C5167_035471</name>
</gene>
<name>A0A4Y7KG22_PAPSO</name>
<feature type="domain" description="Bifunctional inhibitor/plant lipid transfer protein/seed storage helical" evidence="2">
    <location>
        <begin position="27"/>
        <end position="91"/>
    </location>
</feature>
<evidence type="ECO:0000313" key="3">
    <source>
        <dbReference type="EMBL" id="RZC72323.1"/>
    </source>
</evidence>
<reference evidence="3 4" key="1">
    <citation type="journal article" date="2018" name="Science">
        <title>The opium poppy genome and morphinan production.</title>
        <authorList>
            <person name="Guo L."/>
            <person name="Winzer T."/>
            <person name="Yang X."/>
            <person name="Li Y."/>
            <person name="Ning Z."/>
            <person name="He Z."/>
            <person name="Teodor R."/>
            <person name="Lu Y."/>
            <person name="Bowser T.A."/>
            <person name="Graham I.A."/>
            <person name="Ye K."/>
        </authorList>
    </citation>
    <scope>NUCLEOTIDE SEQUENCE [LARGE SCALE GENOMIC DNA]</scope>
    <source>
        <strain evidence="4">cv. HN1</strain>
        <tissue evidence="3">Leaves</tissue>
    </source>
</reference>
<sequence>MSVYKVHFCLIMLIVLVGLATCDDVYTCVGVRDMLQECEKYLSPAYKKIPPSGYCCEAVRGTDYECLNKYLGQMKKTISRDKLDDAIFVCNTPPRLHASKSETYKVHV</sequence>
<feature type="signal peptide" evidence="1">
    <location>
        <begin position="1"/>
        <end position="22"/>
    </location>
</feature>
<organism evidence="3 4">
    <name type="scientific">Papaver somniferum</name>
    <name type="common">Opium poppy</name>
    <dbReference type="NCBI Taxonomy" id="3469"/>
    <lineage>
        <taxon>Eukaryota</taxon>
        <taxon>Viridiplantae</taxon>
        <taxon>Streptophyta</taxon>
        <taxon>Embryophyta</taxon>
        <taxon>Tracheophyta</taxon>
        <taxon>Spermatophyta</taxon>
        <taxon>Magnoliopsida</taxon>
        <taxon>Ranunculales</taxon>
        <taxon>Papaveraceae</taxon>
        <taxon>Papaveroideae</taxon>
        <taxon>Papaver</taxon>
    </lineage>
</organism>
<dbReference type="Pfam" id="PF14368">
    <property type="entry name" value="LTP_2"/>
    <property type="match status" value="1"/>
</dbReference>
<dbReference type="Proteomes" id="UP000316621">
    <property type="component" value="Chromosome 7"/>
</dbReference>
<keyword evidence="4" id="KW-1185">Reference proteome</keyword>
<dbReference type="Gramene" id="RZC72323">
    <property type="protein sequence ID" value="RZC72323"/>
    <property type="gene ID" value="C5167_035471"/>
</dbReference>
<feature type="chain" id="PRO_5021197041" description="Bifunctional inhibitor/plant lipid transfer protein/seed storage helical domain-containing protein" evidence="1">
    <location>
        <begin position="23"/>
        <end position="108"/>
    </location>
</feature>
<dbReference type="EMBL" id="CM010721">
    <property type="protein sequence ID" value="RZC72323.1"/>
    <property type="molecule type" value="Genomic_DNA"/>
</dbReference>
<dbReference type="SUPFAM" id="SSF47699">
    <property type="entry name" value="Bifunctional inhibitor/lipid-transfer protein/seed storage 2S albumin"/>
    <property type="match status" value="1"/>
</dbReference>
<dbReference type="AlphaFoldDB" id="A0A4Y7KG22"/>
<protein>
    <recommendedName>
        <fullName evidence="2">Bifunctional inhibitor/plant lipid transfer protein/seed storage helical domain-containing protein</fullName>
    </recommendedName>
</protein>
<dbReference type="InterPro" id="IPR036312">
    <property type="entry name" value="Bifun_inhib/LTP/seed_sf"/>
</dbReference>